<protein>
    <submittedName>
        <fullName evidence="4">ABC transporter ATP-binding protein</fullName>
    </submittedName>
</protein>
<dbReference type="InterPro" id="IPR017871">
    <property type="entry name" value="ABC_transporter-like_CS"/>
</dbReference>
<organism evidence="4 5">
    <name type="scientific">Abyssobacteria bacterium (strain SURF_5)</name>
    <dbReference type="NCBI Taxonomy" id="2093360"/>
    <lineage>
        <taxon>Bacteria</taxon>
        <taxon>Pseudomonadati</taxon>
        <taxon>Candidatus Hydrogenedentota</taxon>
        <taxon>Candidatus Abyssobacteria</taxon>
    </lineage>
</organism>
<name>A0A3A4NHE8_ABYX5</name>
<evidence type="ECO:0000256" key="1">
    <source>
        <dbReference type="ARBA" id="ARBA00022741"/>
    </source>
</evidence>
<dbReference type="Gene3D" id="3.40.50.300">
    <property type="entry name" value="P-loop containing nucleotide triphosphate hydrolases"/>
    <property type="match status" value="2"/>
</dbReference>
<dbReference type="Pfam" id="PF00005">
    <property type="entry name" value="ABC_tran"/>
    <property type="match status" value="2"/>
</dbReference>
<dbReference type="InterPro" id="IPR027417">
    <property type="entry name" value="P-loop_NTPase"/>
</dbReference>
<reference evidence="4 5" key="1">
    <citation type="journal article" date="2017" name="ISME J.">
        <title>Energy and carbon metabolisms in a deep terrestrial subsurface fluid microbial community.</title>
        <authorList>
            <person name="Momper L."/>
            <person name="Jungbluth S.P."/>
            <person name="Lee M.D."/>
            <person name="Amend J.P."/>
        </authorList>
    </citation>
    <scope>NUCLEOTIDE SEQUENCE [LARGE SCALE GENOMIC DNA]</scope>
    <source>
        <strain evidence="4">SURF_5</strain>
    </source>
</reference>
<dbReference type="PROSITE" id="PS00211">
    <property type="entry name" value="ABC_TRANSPORTER_1"/>
    <property type="match status" value="1"/>
</dbReference>
<comment type="caution">
    <text evidence="4">The sequence shown here is derived from an EMBL/GenBank/DDBJ whole genome shotgun (WGS) entry which is preliminary data.</text>
</comment>
<dbReference type="AlphaFoldDB" id="A0A3A4NHE8"/>
<dbReference type="GO" id="GO:0016887">
    <property type="term" value="F:ATP hydrolysis activity"/>
    <property type="evidence" value="ECO:0007669"/>
    <property type="project" value="InterPro"/>
</dbReference>
<dbReference type="PANTHER" id="PTHR43038">
    <property type="entry name" value="ATP-BINDING CASSETTE, SUB-FAMILY H, MEMBER 1"/>
    <property type="match status" value="1"/>
</dbReference>
<dbReference type="InterPro" id="IPR003593">
    <property type="entry name" value="AAA+_ATPase"/>
</dbReference>
<dbReference type="Proteomes" id="UP000265882">
    <property type="component" value="Unassembled WGS sequence"/>
</dbReference>
<accession>A0A3A4NHE8</accession>
<proteinExistence type="predicted"/>
<evidence type="ECO:0000313" key="4">
    <source>
        <dbReference type="EMBL" id="RJP17736.1"/>
    </source>
</evidence>
<gene>
    <name evidence="4" type="ORF">C4520_15740</name>
</gene>
<evidence type="ECO:0000259" key="3">
    <source>
        <dbReference type="PROSITE" id="PS50893"/>
    </source>
</evidence>
<keyword evidence="1" id="KW-0547">Nucleotide-binding</keyword>
<feature type="domain" description="ABC transporter" evidence="3">
    <location>
        <begin position="347"/>
        <end position="577"/>
    </location>
</feature>
<dbReference type="PROSITE" id="PS50893">
    <property type="entry name" value="ABC_TRANSPORTER_2"/>
    <property type="match status" value="2"/>
</dbReference>
<dbReference type="SMART" id="SM00382">
    <property type="entry name" value="AAA"/>
    <property type="match status" value="2"/>
</dbReference>
<dbReference type="CDD" id="cd03230">
    <property type="entry name" value="ABC_DR_subfamily_A"/>
    <property type="match status" value="1"/>
</dbReference>
<dbReference type="InterPro" id="IPR003439">
    <property type="entry name" value="ABC_transporter-like_ATP-bd"/>
</dbReference>
<feature type="domain" description="ABC transporter" evidence="3">
    <location>
        <begin position="16"/>
        <end position="250"/>
    </location>
</feature>
<evidence type="ECO:0000313" key="5">
    <source>
        <dbReference type="Proteomes" id="UP000265882"/>
    </source>
</evidence>
<sequence length="658" mass="72401">MGESSVVKELSDAPVVRVTNFGKCYRKHNAVSGVSLEVKPREIHGLIGPDGAGKSTLMKAIAGVLSFNVGEVEVFGVRIDSERAANRIKHRLGFMPQGLGLNLYPELSVEENIDFFACLRLVPKRDLSERKKRLLSITRLERFRDRTTKNLSGGMKQKLGLICTLIHEPDLVILDEPTTGVDPVSRKDFWAILAGLLRERGIAALVSTAYLDEAARFHRATLLFGGRVLAKGEPHELLALAPGTLVALQAEPQMQALSRLESNFSQVQALGPWIRAFVEKADADEATRRVRCALENVQVRELQLSEPELEDVFIALLRQQQASGRNTRLLPPPVLPGTGHSMKDTAIEAVELVCDFNGFRAVDRVSFQIQRGEIFGLLGANGAGKTTVIKMLVGILPPTAGGGRVAGVNMHGMGRTIREHVGYVSQVFSLYQDLTVMENIRLYAAIYGLSRSETRERIGWIIDMAGLTDHETDQASRLPMGLRQRLALGCALVHHPQILFLDEPTSGVDPVGRRQLWKILFHLSRNDGVTILVTTHYMSEVEHCDHVGLMHAGRLVADASPDEMKRQLEAEVGRVLEVSTDQPLEALDLLQMAGFNGASLFGKCIHVSAKAPQLAEEQVRAAMNAAGITLHGIAERPLTMEDVFVYRVMAMDRKEPVS</sequence>
<dbReference type="GO" id="GO:0005524">
    <property type="term" value="F:ATP binding"/>
    <property type="evidence" value="ECO:0007669"/>
    <property type="project" value="UniProtKB-KW"/>
</dbReference>
<dbReference type="SUPFAM" id="SSF52540">
    <property type="entry name" value="P-loop containing nucleoside triphosphate hydrolases"/>
    <property type="match status" value="2"/>
</dbReference>
<dbReference type="PANTHER" id="PTHR43038:SF3">
    <property type="entry name" value="ABC TRANSPORTER G FAMILY MEMBER 20 ISOFORM X1"/>
    <property type="match status" value="1"/>
</dbReference>
<keyword evidence="2 4" id="KW-0067">ATP-binding</keyword>
<dbReference type="EMBL" id="QZKU01000111">
    <property type="protein sequence ID" value="RJP17736.1"/>
    <property type="molecule type" value="Genomic_DNA"/>
</dbReference>
<evidence type="ECO:0000256" key="2">
    <source>
        <dbReference type="ARBA" id="ARBA00022840"/>
    </source>
</evidence>